<keyword evidence="1" id="KW-0732">Signal</keyword>
<accession>A0AAN8FR96</accession>
<dbReference type="Gene3D" id="3.40.33.10">
    <property type="entry name" value="CAP"/>
    <property type="match status" value="1"/>
</dbReference>
<name>A0AAN8FR96_TRICO</name>
<dbReference type="InterPro" id="IPR035940">
    <property type="entry name" value="CAP_sf"/>
</dbReference>
<keyword evidence="4" id="KW-1185">Reference proteome</keyword>
<comment type="caution">
    <text evidence="3">The sequence shown here is derived from an EMBL/GenBank/DDBJ whole genome shotgun (WGS) entry which is preliminary data.</text>
</comment>
<evidence type="ECO:0000259" key="2">
    <source>
        <dbReference type="Pfam" id="PF00188"/>
    </source>
</evidence>
<dbReference type="AlphaFoldDB" id="A0AAN8FR96"/>
<dbReference type="Proteomes" id="UP001331761">
    <property type="component" value="Unassembled WGS sequence"/>
</dbReference>
<organism evidence="3 4">
    <name type="scientific">Trichostrongylus colubriformis</name>
    <name type="common">Black scour worm</name>
    <dbReference type="NCBI Taxonomy" id="6319"/>
    <lineage>
        <taxon>Eukaryota</taxon>
        <taxon>Metazoa</taxon>
        <taxon>Ecdysozoa</taxon>
        <taxon>Nematoda</taxon>
        <taxon>Chromadorea</taxon>
        <taxon>Rhabditida</taxon>
        <taxon>Rhabditina</taxon>
        <taxon>Rhabditomorpha</taxon>
        <taxon>Strongyloidea</taxon>
        <taxon>Trichostrongylidae</taxon>
        <taxon>Trichostrongylus</taxon>
    </lineage>
</organism>
<dbReference type="EMBL" id="WIXE01005814">
    <property type="protein sequence ID" value="KAK5981864.1"/>
    <property type="molecule type" value="Genomic_DNA"/>
</dbReference>
<feature type="domain" description="SCP" evidence="2">
    <location>
        <begin position="40"/>
        <end position="132"/>
    </location>
</feature>
<reference evidence="3 4" key="1">
    <citation type="submission" date="2019-10" db="EMBL/GenBank/DDBJ databases">
        <title>Assembly and Annotation for the nematode Trichostrongylus colubriformis.</title>
        <authorList>
            <person name="Martin J."/>
        </authorList>
    </citation>
    <scope>NUCLEOTIDE SEQUENCE [LARGE SCALE GENOMIC DNA]</scope>
    <source>
        <strain evidence="3">G859</strain>
        <tissue evidence="3">Whole worm</tissue>
    </source>
</reference>
<feature type="signal peptide" evidence="1">
    <location>
        <begin position="1"/>
        <end position="19"/>
    </location>
</feature>
<dbReference type="InterPro" id="IPR014044">
    <property type="entry name" value="CAP_dom"/>
</dbReference>
<dbReference type="Pfam" id="PF00188">
    <property type="entry name" value="CAP"/>
    <property type="match status" value="1"/>
</dbReference>
<evidence type="ECO:0000256" key="1">
    <source>
        <dbReference type="SAM" id="SignalP"/>
    </source>
</evidence>
<protein>
    <recommendedName>
        <fullName evidence="2">SCP domain-containing protein</fullName>
    </recommendedName>
</protein>
<evidence type="ECO:0000313" key="3">
    <source>
        <dbReference type="EMBL" id="KAK5981864.1"/>
    </source>
</evidence>
<evidence type="ECO:0000313" key="4">
    <source>
        <dbReference type="Proteomes" id="UP001331761"/>
    </source>
</evidence>
<feature type="non-terminal residue" evidence="3">
    <location>
        <position position="148"/>
    </location>
</feature>
<dbReference type="CDD" id="cd05380">
    <property type="entry name" value="CAP_euk"/>
    <property type="match status" value="1"/>
</dbReference>
<proteinExistence type="predicted"/>
<dbReference type="SUPFAM" id="SSF55797">
    <property type="entry name" value="PR-1-like"/>
    <property type="match status" value="1"/>
</dbReference>
<sequence>MYAMLFLLLVGLLLHGGDAQQICQWTSPMDDVDRSLFAEIHNTYRAYVARGQGYRLGGRLPGSTGLFEMKYDCQLELMAQMNTYGCNYTSHPTGTSVNYFWTVNEPRAWSKRELVPMAVAQWYKPVLSYGTSGKDITLTPGMESFANV</sequence>
<gene>
    <name evidence="3" type="ORF">GCK32_016759</name>
</gene>
<feature type="chain" id="PRO_5043053212" description="SCP domain-containing protein" evidence="1">
    <location>
        <begin position="20"/>
        <end position="148"/>
    </location>
</feature>